<dbReference type="PANTHER" id="PTHR34720">
    <property type="entry name" value="MICROCYSTIN DEPENDENT PROTEIN"/>
    <property type="match status" value="1"/>
</dbReference>
<dbReference type="OrthoDB" id="5242130at2"/>
<dbReference type="Gene3D" id="2.60.40.1120">
    <property type="entry name" value="Carboxypeptidase-like, regulatory domain"/>
    <property type="match status" value="1"/>
</dbReference>
<comment type="subcellular location">
    <subcellularLocation>
        <location evidence="1">Secreted</location>
    </subcellularLocation>
</comment>
<proteinExistence type="predicted"/>
<dbReference type="PROSITE" id="PS50268">
    <property type="entry name" value="CADHERIN_2"/>
    <property type="match status" value="1"/>
</dbReference>
<dbReference type="Pfam" id="PF17210">
    <property type="entry name" value="SdrD_B"/>
    <property type="match status" value="6"/>
</dbReference>
<dbReference type="Gene3D" id="2.60.40.60">
    <property type="entry name" value="Cadherins"/>
    <property type="match status" value="1"/>
</dbReference>
<evidence type="ECO:0000256" key="4">
    <source>
        <dbReference type="SAM" id="MobiDB-lite"/>
    </source>
</evidence>
<evidence type="ECO:0000259" key="6">
    <source>
        <dbReference type="PROSITE" id="PS50268"/>
    </source>
</evidence>
<dbReference type="GO" id="GO:0005576">
    <property type="term" value="C:extracellular region"/>
    <property type="evidence" value="ECO:0007669"/>
    <property type="project" value="UniProtKB-SubCell"/>
</dbReference>
<dbReference type="InterPro" id="IPR002126">
    <property type="entry name" value="Cadherin-like_dom"/>
</dbReference>
<dbReference type="GO" id="GO:0005509">
    <property type="term" value="F:calcium ion binding"/>
    <property type="evidence" value="ECO:0007669"/>
    <property type="project" value="InterPro"/>
</dbReference>
<dbReference type="InterPro" id="IPR013783">
    <property type="entry name" value="Ig-like_fold"/>
</dbReference>
<organism evidence="7 8">
    <name type="scientific">Thalassotalea euphylliae</name>
    <dbReference type="NCBI Taxonomy" id="1655234"/>
    <lineage>
        <taxon>Bacteria</taxon>
        <taxon>Pseudomonadati</taxon>
        <taxon>Pseudomonadota</taxon>
        <taxon>Gammaproteobacteria</taxon>
        <taxon>Alteromonadales</taxon>
        <taxon>Colwelliaceae</taxon>
        <taxon>Thalassotalea</taxon>
    </lineage>
</organism>
<dbReference type="GO" id="GO:0007156">
    <property type="term" value="P:homophilic cell adhesion via plasma membrane adhesion molecules"/>
    <property type="evidence" value="ECO:0007669"/>
    <property type="project" value="InterPro"/>
</dbReference>
<dbReference type="SUPFAM" id="SSF63825">
    <property type="entry name" value="YWTD domain"/>
    <property type="match status" value="1"/>
</dbReference>
<feature type="chain" id="PRO_5017639419" evidence="5">
    <location>
        <begin position="42"/>
        <end position="2772"/>
    </location>
</feature>
<dbReference type="InterPro" id="IPR054215">
    <property type="entry name" value="DUF6923"/>
</dbReference>
<dbReference type="InterPro" id="IPR015919">
    <property type="entry name" value="Cadherin-like_sf"/>
</dbReference>
<dbReference type="SUPFAM" id="SSF49313">
    <property type="entry name" value="Cadherin-like"/>
    <property type="match status" value="3"/>
</dbReference>
<feature type="signal peptide" evidence="5">
    <location>
        <begin position="1"/>
        <end position="41"/>
    </location>
</feature>
<dbReference type="Pfam" id="PF17892">
    <property type="entry name" value="Cadherin_5"/>
    <property type="match status" value="1"/>
</dbReference>
<accession>A0A3E0ULR4</accession>
<evidence type="ECO:0000256" key="2">
    <source>
        <dbReference type="ARBA" id="ARBA00022525"/>
    </source>
</evidence>
<dbReference type="InterPro" id="IPR038081">
    <property type="entry name" value="CalX-like_sf"/>
</dbReference>
<gene>
    <name evidence="7" type="ORF">DXX92_15825</name>
</gene>
<dbReference type="Pfam" id="PF21959">
    <property type="entry name" value="DUF6923"/>
    <property type="match status" value="1"/>
</dbReference>
<dbReference type="Gene3D" id="2.60.40.2810">
    <property type="match status" value="7"/>
</dbReference>
<reference evidence="7 8" key="1">
    <citation type="submission" date="2018-08" db="EMBL/GenBank/DDBJ databases">
        <title>Thalassotalea euphylliae genome.</title>
        <authorList>
            <person name="Summers S."/>
            <person name="Rice S.A."/>
            <person name="Freckelton M.L."/>
            <person name="Nedved B.T."/>
            <person name="Hadfield M.G."/>
        </authorList>
    </citation>
    <scope>NUCLEOTIDE SEQUENCE [LARGE SCALE GENOMIC DNA]</scope>
    <source>
        <strain evidence="7 8">H2</strain>
    </source>
</reference>
<dbReference type="Pfam" id="PF17963">
    <property type="entry name" value="Big_9"/>
    <property type="match status" value="6"/>
</dbReference>
<dbReference type="PANTHER" id="PTHR34720:SF9">
    <property type="entry name" value="BLR4714 PROTEIN"/>
    <property type="match status" value="1"/>
</dbReference>
<comment type="caution">
    <text evidence="7">The sequence shown here is derived from an EMBL/GenBank/DDBJ whole genome shotgun (WGS) entry which is preliminary data.</text>
</comment>
<dbReference type="EMBL" id="QUOV01000001">
    <property type="protein sequence ID" value="REL36662.1"/>
    <property type="molecule type" value="Genomic_DNA"/>
</dbReference>
<feature type="domain" description="Cadherin" evidence="6">
    <location>
        <begin position="430"/>
        <end position="522"/>
    </location>
</feature>
<dbReference type="GO" id="GO:0016020">
    <property type="term" value="C:membrane"/>
    <property type="evidence" value="ECO:0007669"/>
    <property type="project" value="InterPro"/>
</dbReference>
<dbReference type="SUPFAM" id="SSF117074">
    <property type="entry name" value="Hypothetical protein PA1324"/>
    <property type="match status" value="6"/>
</dbReference>
<dbReference type="Gene3D" id="2.60.40.10">
    <property type="entry name" value="Immunoglobulins"/>
    <property type="match status" value="6"/>
</dbReference>
<dbReference type="InterPro" id="IPR033764">
    <property type="entry name" value="Sdr_B"/>
</dbReference>
<keyword evidence="2" id="KW-0964">Secreted</keyword>
<feature type="region of interest" description="Disordered" evidence="4">
    <location>
        <begin position="514"/>
        <end position="555"/>
    </location>
</feature>
<protein>
    <submittedName>
        <fullName evidence="7">Tandem-95 repeat protein</fullName>
    </submittedName>
</protein>
<evidence type="ECO:0000313" key="8">
    <source>
        <dbReference type="Proteomes" id="UP000256999"/>
    </source>
</evidence>
<evidence type="ECO:0000313" key="7">
    <source>
        <dbReference type="EMBL" id="REL36662.1"/>
    </source>
</evidence>
<dbReference type="RefSeq" id="WP_116001410.1">
    <property type="nucleotide sequence ID" value="NZ_QUOV01000001.1"/>
</dbReference>
<sequence length="2772" mass="290528">MPKSSPPFLHTSRLRSALPDRARKLGLGILISAMSSSTAFAATGDNSYTENQGKIAIDHNFAAFTGSDYSGGSLATTISNSTTHDKLTLAADASTSTTNGELSVVGNQLFLGDGSTAIPVGSVDSTNNGDSGKSLQVNFSAGFENANYEVGSNGDTNIQGWTNVLTQVITGQTVIAGQVVPLDTVYSTVGASQCSGVGPSNRDKNIPNRLGNLSVQLTTSEIRSGSEGAAAQLSSTSVSTLVGCDIVRGPAIYSNSLVTVEAGDTIAFDWRAKGGSDAYDVYGYIIDVNNGNTQILLNETGSSGNAETAWQTASATIAQAGTYRFVFVAGTYDFSGGNAAGAQLFMDSYRITRQNPAPVLTAANIQTLAQKLRYENNNDNIDTTTRTLAITATDTNAAQISSPANIAISAVNDDPVISGVNAKSLLESQTQVADYSATDVENDSLTFSVTGTDASAFTISNAGLLTFKSVPSFSSPSDSDSNNQYQVNVVVTDGGSPAASDAIAVTVTVQQDSDKDGVANSVETSQGTDPFDQQDYLDTDNDGVPDALDDNGSIDDDSGNGLANYFIEYPQSFQCDGDYFISQRDTLFHLDTTKTPFAFNDVAPASFRDKQLINSIGFNYQDGYYYATRNTRSNEILRIEASGNVRNMGAVTGLPISHYIRGDFDLKGTYYIATNRRLHRINLETMTATTHWLHGYFAPPDFAFNVRDGHLYGAQNNRLYKLDTTTYEVTSQVIKNLPSSGYGSAWFDAAGRFFFSSNQTGNIYRVDDFNDPVANHISKGMPTSINDGASCAGSPILEHTISPASTSPLQEVTHTYTIDNGLPSTEPLGNNLSFNFADSLSDGRTFVADSLTITGAANSPTINSYADGASLTIDNIELAPVSQLVVTVKVKIPANLGGTYYNQAKLTGVARYLGGPEILSDNPGGTRPDATPLVVVSGSANNTFTGAVYNDLNRNGSRDRGEPGVAGVKVKLDSGNEINTNGDGNYQFSALTDNNYIASIELPSGFTLVGPNPLNSVALAGGNTAANNDFAIFSKASIIGTVYNDIDGNKRRDADDEPGIKGVTVKLLNRNRVTIATTTTIDGGFYSFRQLNGGFYFVEEVDDSAYSSVSENLVEVNLLSGRQVEKDFADMLKGTISGRVFDDANGNGIQDTGEDPLVGVSISITEQGAQNPLESKTTDDLGAYSFSVAANKSYIVKESDPTGFNSITSNERTTSVGVGGAAVANFADIKQSVISGVAFEDLNGNKVQDIEELGLSGIEITLNNGTPIKTGAGGRYQFNNVAAGSYDVASAKPNNFVHAGDNSQKVTILQGQSSTANFAFVATNSVSGTVFIDYDANGEQGSNEAGVSGVLVELSNGLFTRTGDDGRYEFANVVVGGYDLSITAPDGFSATTGVKKEITLTGTNAATEAFGLRPEGVISGVTFNDLNGDGSHNGKELGLGGVEVKLDGSNAVNTAIDGSFKYAFLTATEKMVSVTAPTGFAATTELSQSKTPSASASFGFVQLGSISGVVFSDTNGNGVQDSGEAGLSGATVSISGADTGSTKTDGAGNYTFTNLTGGSETLSANYSSDYFSINDNPHKLTLTDKAVYNFALQENIAPVANNDVATVAEDSANNEIDALDNDTDANGDSLTITLASANNGQAVIANNKISYTPNSDFFGRASISYTISDGRGATNSGTITVTVVASSDTPTANRQQLSTAEETALPITLTGNDVDGDSLTFSVQTGPANGTISGSGANITYTPVKDFFGTDNFIFVANDGNSDSAPATVTIEVTNVNDAPTAEGQSVELTENTRESITLTGSDVDGDSLTYLVATPPTNGTLTGSGATLTYQPNQDYIGEDSFTFTVNDGQLASDQATVSITVNAANNAPQALDDSVTVEQNSIDNSVNVLANDSDIDGDELVVSSAAANQGHVVILDNGELNYTPEQSFHGEDTITYNISDGKGGSASASVKVTVSEKPVNKAPIAVDDSVTISSIATTTIDVLANDSDPENDELSVVSASSDFGNTQVVNQQVQFTPHQGVSGLLVVNYSIEDSAGNSASAQILVNFDNSLAPEITLPQDLCGEFTVNANALYTRVDLGQASAVDRFGNTVPVSLVDGISLFPPGLNEAAWQATDSEGNTSIAVQKVCVLPLVSLSKDQITSEGQSLTIGVHLNGSAPVYPMVVPYAVAGSADSDDHDLVSGELVIEQGTDAFITVNITEDGNSEGDETLVVSLDPSVNLGDKSSHTITISDGNIAPQVTLNVSQQAQERLLITADGGEVVIRPSVTDANVADEHSYQWQVNDASVTNTSTNPDIFSFDPTQLTAGLYRIDVEVTDNGVPAKSATSFVYIELVAQLPELTDADTDGDLIPDNQEGFGDSDADGIADYLDATPECNVLPEQAIVNNAYLVEGQAGVCLRRGEFTLTGETGGAQITDNDVANEGDQLIQDTEATNIGGIFDYIAYGLPVQGSSYAIVMPQRNPVPENPVYRKFNLAQGWHNFIEDANNSLWSTAGEPGYCPPPAVDNNSVWTPGLTPGHWCVQMVIEDGGVNDDDGEANGTVVDPGYVGVLKTANQLPIAEDDSETLLVNSEITLDVLANDSDADGDVLTISSATANIGDVSIVDDQLHYTPPLNYNGDVVIIYGITDGQGGTAQAEVTLSIIPNNAPQVSGEQSEMNQGEELTINLLENDTDPEGDSLTLVRVEVNAEQGQVSFNTNGQASFIPSTDFSGTALINYIVEDTVGNQSQGQWQIKVVPLTQIQAQTKGGGSVNLWMLLLLVLLTTRLKWQVKG</sequence>
<evidence type="ECO:0000256" key="1">
    <source>
        <dbReference type="ARBA" id="ARBA00004613"/>
    </source>
</evidence>
<name>A0A3E0ULR4_9GAMM</name>
<keyword evidence="3 5" id="KW-0732">Signal</keyword>
<dbReference type="NCBIfam" id="NF012211">
    <property type="entry name" value="tand_rpt_95"/>
    <property type="match status" value="6"/>
</dbReference>
<evidence type="ECO:0000256" key="3">
    <source>
        <dbReference type="ARBA" id="ARBA00022729"/>
    </source>
</evidence>
<feature type="compositionally biased region" description="Acidic residues" evidence="4">
    <location>
        <begin position="535"/>
        <end position="555"/>
    </location>
</feature>
<evidence type="ECO:0000256" key="5">
    <source>
        <dbReference type="SAM" id="SignalP"/>
    </source>
</evidence>
<dbReference type="InterPro" id="IPR041690">
    <property type="entry name" value="Cadherin_5"/>
</dbReference>
<dbReference type="SUPFAM" id="SSF141072">
    <property type="entry name" value="CalX-like"/>
    <property type="match status" value="1"/>
</dbReference>
<dbReference type="Proteomes" id="UP000256999">
    <property type="component" value="Unassembled WGS sequence"/>
</dbReference>